<feature type="compositionally biased region" description="Basic and acidic residues" evidence="1">
    <location>
        <begin position="247"/>
        <end position="270"/>
    </location>
</feature>
<dbReference type="GeneID" id="71991855"/>
<dbReference type="KEGG" id="ffu:CLAFUR5_11977"/>
<gene>
    <name evidence="2" type="ORF">CLAFUR5_11977</name>
</gene>
<name>A0A9Q8PI49_PASFU</name>
<sequence length="270" mass="30023">MKTFAPMDALVAGRKAAVATGEAVRSLRVTDPEQLVIAKINEAEGNFRQPLEEVFPYRIQPRDFAIYQKGSSTVALNKLDYSPGDHSAIVDLSIASEGQPRLAACLTEAAILQRLDRLEMRVNKTMVSEFMLACDLETATKACTEFLQIHGLGLKERSTAFKQGSLAGKTGHGLGKYLGKVFEIEKQHANKRKTSLELETPPHRPKPTLDQKLTLDQKPKEEKRTALNAIKQGRVTKPNPNIFGKRTGKEVRANEKYAAQVREERSQRQG</sequence>
<protein>
    <submittedName>
        <fullName evidence="2">Uncharacterized protein</fullName>
    </submittedName>
</protein>
<reference evidence="2" key="1">
    <citation type="submission" date="2021-12" db="EMBL/GenBank/DDBJ databases">
        <authorList>
            <person name="Zaccaron A."/>
            <person name="Stergiopoulos I."/>
        </authorList>
    </citation>
    <scope>NUCLEOTIDE SEQUENCE</scope>
    <source>
        <strain evidence="2">Race5_Kim</strain>
    </source>
</reference>
<dbReference type="EMBL" id="CP090172">
    <property type="protein sequence ID" value="UJO22864.1"/>
    <property type="molecule type" value="Genomic_DNA"/>
</dbReference>
<dbReference type="Proteomes" id="UP000756132">
    <property type="component" value="Chromosome 10"/>
</dbReference>
<proteinExistence type="predicted"/>
<feature type="region of interest" description="Disordered" evidence="1">
    <location>
        <begin position="234"/>
        <end position="270"/>
    </location>
</feature>
<accession>A0A9Q8PI49</accession>
<evidence type="ECO:0000313" key="2">
    <source>
        <dbReference type="EMBL" id="UJO22864.1"/>
    </source>
</evidence>
<organism evidence="2 3">
    <name type="scientific">Passalora fulva</name>
    <name type="common">Tomato leaf mold</name>
    <name type="synonym">Cladosporium fulvum</name>
    <dbReference type="NCBI Taxonomy" id="5499"/>
    <lineage>
        <taxon>Eukaryota</taxon>
        <taxon>Fungi</taxon>
        <taxon>Dikarya</taxon>
        <taxon>Ascomycota</taxon>
        <taxon>Pezizomycotina</taxon>
        <taxon>Dothideomycetes</taxon>
        <taxon>Dothideomycetidae</taxon>
        <taxon>Mycosphaerellales</taxon>
        <taxon>Mycosphaerellaceae</taxon>
        <taxon>Fulvia</taxon>
    </lineage>
</organism>
<dbReference type="RefSeq" id="XP_047767230.1">
    <property type="nucleotide sequence ID" value="XM_047911125.1"/>
</dbReference>
<feature type="region of interest" description="Disordered" evidence="1">
    <location>
        <begin position="190"/>
        <end position="210"/>
    </location>
</feature>
<reference evidence="2" key="2">
    <citation type="journal article" date="2022" name="Microb. Genom.">
        <title>A chromosome-scale genome assembly of the tomato pathogen Cladosporium fulvum reveals a compartmentalized genome architecture and the presence of a dispensable chromosome.</title>
        <authorList>
            <person name="Zaccaron A.Z."/>
            <person name="Chen L.H."/>
            <person name="Samaras A."/>
            <person name="Stergiopoulos I."/>
        </authorList>
    </citation>
    <scope>NUCLEOTIDE SEQUENCE</scope>
    <source>
        <strain evidence="2">Race5_Kim</strain>
    </source>
</reference>
<evidence type="ECO:0000256" key="1">
    <source>
        <dbReference type="SAM" id="MobiDB-lite"/>
    </source>
</evidence>
<dbReference type="AlphaFoldDB" id="A0A9Q8PI49"/>
<evidence type="ECO:0000313" key="3">
    <source>
        <dbReference type="Proteomes" id="UP000756132"/>
    </source>
</evidence>
<keyword evidence="3" id="KW-1185">Reference proteome</keyword>